<dbReference type="EMBL" id="JABSTR010000005">
    <property type="protein sequence ID" value="KAH9369339.1"/>
    <property type="molecule type" value="Genomic_DNA"/>
</dbReference>
<evidence type="ECO:0000313" key="3">
    <source>
        <dbReference type="Proteomes" id="UP000821853"/>
    </source>
</evidence>
<keyword evidence="3" id="KW-1185">Reference proteome</keyword>
<feature type="chain" id="PRO_5039952670" evidence="1">
    <location>
        <begin position="24"/>
        <end position="171"/>
    </location>
</feature>
<dbReference type="AlphaFoldDB" id="A0A9J6G2P6"/>
<organism evidence="2 3">
    <name type="scientific">Haemaphysalis longicornis</name>
    <name type="common">Bush tick</name>
    <dbReference type="NCBI Taxonomy" id="44386"/>
    <lineage>
        <taxon>Eukaryota</taxon>
        <taxon>Metazoa</taxon>
        <taxon>Ecdysozoa</taxon>
        <taxon>Arthropoda</taxon>
        <taxon>Chelicerata</taxon>
        <taxon>Arachnida</taxon>
        <taxon>Acari</taxon>
        <taxon>Parasitiformes</taxon>
        <taxon>Ixodida</taxon>
        <taxon>Ixodoidea</taxon>
        <taxon>Ixodidae</taxon>
        <taxon>Haemaphysalinae</taxon>
        <taxon>Haemaphysalis</taxon>
    </lineage>
</organism>
<feature type="signal peptide" evidence="1">
    <location>
        <begin position="1"/>
        <end position="23"/>
    </location>
</feature>
<dbReference type="VEuPathDB" id="VectorBase:HLOH_042979"/>
<gene>
    <name evidence="2" type="ORF">HPB48_000403</name>
</gene>
<keyword evidence="1" id="KW-0732">Signal</keyword>
<sequence length="171" mass="18443">MASSLTHLAPLAIVAFVFSLAAGQQLEGPRSCDSRTEVWNPKCNAHCEPTCTEGDLVPCSRSGGAGGGEPFNQRICRPKCNCKPGLISCDEGRPPAYHGTSAVTRAEAAGGCKRKRGLRQLRLGLPRRVRPTCPPWSCTPAQWACRDCFCERGFIRDQSGPLHPDGRLPGR</sequence>
<name>A0A9J6G2P6_HAELO</name>
<protein>
    <submittedName>
        <fullName evidence="2">Uncharacterized protein</fullName>
    </submittedName>
</protein>
<evidence type="ECO:0000256" key="1">
    <source>
        <dbReference type="SAM" id="SignalP"/>
    </source>
</evidence>
<dbReference type="OrthoDB" id="7575919at2759"/>
<reference evidence="2 3" key="1">
    <citation type="journal article" date="2020" name="Cell">
        <title>Large-Scale Comparative Analyses of Tick Genomes Elucidate Their Genetic Diversity and Vector Capacities.</title>
        <authorList>
            <consortium name="Tick Genome and Microbiome Consortium (TIGMIC)"/>
            <person name="Jia N."/>
            <person name="Wang J."/>
            <person name="Shi W."/>
            <person name="Du L."/>
            <person name="Sun Y."/>
            <person name="Zhan W."/>
            <person name="Jiang J.F."/>
            <person name="Wang Q."/>
            <person name="Zhang B."/>
            <person name="Ji P."/>
            <person name="Bell-Sakyi L."/>
            <person name="Cui X.M."/>
            <person name="Yuan T.T."/>
            <person name="Jiang B.G."/>
            <person name="Yang W.F."/>
            <person name="Lam T.T."/>
            <person name="Chang Q.C."/>
            <person name="Ding S.J."/>
            <person name="Wang X.J."/>
            <person name="Zhu J.G."/>
            <person name="Ruan X.D."/>
            <person name="Zhao L."/>
            <person name="Wei J.T."/>
            <person name="Ye R.Z."/>
            <person name="Que T.C."/>
            <person name="Du C.H."/>
            <person name="Zhou Y.H."/>
            <person name="Cheng J.X."/>
            <person name="Dai P.F."/>
            <person name="Guo W.B."/>
            <person name="Han X.H."/>
            <person name="Huang E.J."/>
            <person name="Li L.F."/>
            <person name="Wei W."/>
            <person name="Gao Y.C."/>
            <person name="Liu J.Z."/>
            <person name="Shao H.Z."/>
            <person name="Wang X."/>
            <person name="Wang C.C."/>
            <person name="Yang T.C."/>
            <person name="Huo Q.B."/>
            <person name="Li W."/>
            <person name="Chen H.Y."/>
            <person name="Chen S.E."/>
            <person name="Zhou L.G."/>
            <person name="Ni X.B."/>
            <person name="Tian J.H."/>
            <person name="Sheng Y."/>
            <person name="Liu T."/>
            <person name="Pan Y.S."/>
            <person name="Xia L.Y."/>
            <person name="Li J."/>
            <person name="Zhao F."/>
            <person name="Cao W.C."/>
        </authorList>
    </citation>
    <scope>NUCLEOTIDE SEQUENCE [LARGE SCALE GENOMIC DNA]</scope>
    <source>
        <strain evidence="2">HaeL-2018</strain>
    </source>
</reference>
<dbReference type="Proteomes" id="UP000821853">
    <property type="component" value="Chromosome 3"/>
</dbReference>
<comment type="caution">
    <text evidence="2">The sequence shown here is derived from an EMBL/GenBank/DDBJ whole genome shotgun (WGS) entry which is preliminary data.</text>
</comment>
<proteinExistence type="predicted"/>
<evidence type="ECO:0000313" key="2">
    <source>
        <dbReference type="EMBL" id="KAH9369339.1"/>
    </source>
</evidence>
<accession>A0A9J6G2P6</accession>